<feature type="transmembrane region" description="Helical" evidence="1">
    <location>
        <begin position="39"/>
        <end position="58"/>
    </location>
</feature>
<feature type="transmembrane region" description="Helical" evidence="1">
    <location>
        <begin position="70"/>
        <end position="88"/>
    </location>
</feature>
<name>A0A843SEP7_9BURK</name>
<keyword evidence="3" id="KW-1185">Reference proteome</keyword>
<sequence>MAFCRYCGKPIPDAAPTCSHCGGVQAVQSQSARAGKSKLNFTPVSTLFCVLASLVLYLSEESVDQDMINFLIGIAAIGIVCGIICVKIEEKKDRAANIVFILASILLLITALARGA</sequence>
<proteinExistence type="predicted"/>
<evidence type="ECO:0000313" key="2">
    <source>
        <dbReference type="EMBL" id="MQA20630.1"/>
    </source>
</evidence>
<reference evidence="2 3" key="1">
    <citation type="submission" date="2019-10" db="EMBL/GenBank/DDBJ databases">
        <title>Two novel species isolated from a subtropical stream in China.</title>
        <authorList>
            <person name="Lu H."/>
        </authorList>
    </citation>
    <scope>NUCLEOTIDE SEQUENCE [LARGE SCALE GENOMIC DNA]</scope>
    <source>
        <strain evidence="2 3">FT103W</strain>
    </source>
</reference>
<comment type="caution">
    <text evidence="2">The sequence shown here is derived from an EMBL/GenBank/DDBJ whole genome shotgun (WGS) entry which is preliminary data.</text>
</comment>
<evidence type="ECO:0000313" key="3">
    <source>
        <dbReference type="Proteomes" id="UP000444318"/>
    </source>
</evidence>
<evidence type="ECO:0000256" key="1">
    <source>
        <dbReference type="SAM" id="Phobius"/>
    </source>
</evidence>
<organism evidence="2 3">
    <name type="scientific">Rugamonas rivuli</name>
    <dbReference type="NCBI Taxonomy" id="2743358"/>
    <lineage>
        <taxon>Bacteria</taxon>
        <taxon>Pseudomonadati</taxon>
        <taxon>Pseudomonadota</taxon>
        <taxon>Betaproteobacteria</taxon>
        <taxon>Burkholderiales</taxon>
        <taxon>Oxalobacteraceae</taxon>
        <taxon>Telluria group</taxon>
        <taxon>Rugamonas</taxon>
    </lineage>
</organism>
<keyword evidence="1" id="KW-1133">Transmembrane helix</keyword>
<keyword evidence="1" id="KW-0472">Membrane</keyword>
<dbReference type="AlphaFoldDB" id="A0A843SEP7"/>
<keyword evidence="1" id="KW-0812">Transmembrane</keyword>
<accession>A0A843SEP7</accession>
<dbReference type="RefSeq" id="WP_152805198.1">
    <property type="nucleotide sequence ID" value="NZ_WHUF01000003.1"/>
</dbReference>
<feature type="transmembrane region" description="Helical" evidence="1">
    <location>
        <begin position="95"/>
        <end position="113"/>
    </location>
</feature>
<dbReference type="Proteomes" id="UP000444318">
    <property type="component" value="Unassembled WGS sequence"/>
</dbReference>
<dbReference type="EMBL" id="WHUF01000003">
    <property type="protein sequence ID" value="MQA20630.1"/>
    <property type="molecule type" value="Genomic_DNA"/>
</dbReference>
<protein>
    <submittedName>
        <fullName evidence="2">Uncharacterized protein</fullName>
    </submittedName>
</protein>
<gene>
    <name evidence="2" type="ORF">GEV01_14005</name>
</gene>